<evidence type="ECO:0000313" key="2">
    <source>
        <dbReference type="Proteomes" id="UP000489600"/>
    </source>
</evidence>
<dbReference type="AlphaFoldDB" id="A0A565C539"/>
<gene>
    <name evidence="1" type="ORF">ANE_LOCUS19132</name>
</gene>
<reference evidence="1" key="1">
    <citation type="submission" date="2019-07" db="EMBL/GenBank/DDBJ databases">
        <authorList>
            <person name="Dittberner H."/>
        </authorList>
    </citation>
    <scope>NUCLEOTIDE SEQUENCE [LARGE SCALE GENOMIC DNA]</scope>
</reference>
<organism evidence="1 2">
    <name type="scientific">Arabis nemorensis</name>
    <dbReference type="NCBI Taxonomy" id="586526"/>
    <lineage>
        <taxon>Eukaryota</taxon>
        <taxon>Viridiplantae</taxon>
        <taxon>Streptophyta</taxon>
        <taxon>Embryophyta</taxon>
        <taxon>Tracheophyta</taxon>
        <taxon>Spermatophyta</taxon>
        <taxon>Magnoliopsida</taxon>
        <taxon>eudicotyledons</taxon>
        <taxon>Gunneridae</taxon>
        <taxon>Pentapetalae</taxon>
        <taxon>rosids</taxon>
        <taxon>malvids</taxon>
        <taxon>Brassicales</taxon>
        <taxon>Brassicaceae</taxon>
        <taxon>Arabideae</taxon>
        <taxon>Arabis</taxon>
    </lineage>
</organism>
<sequence length="133" mass="14995">MMTKSISIAEPSISKRFIHRNLKWRGNFGTAPSSSNHCGLCCSGRDFSSGSDMKLNDAVDLLSEMVKSRPLPSIRNSSLSSHQIVDLHNIFKVITKALGEYSKHVKWTVFNRIYSKTCTKTYWRILKASLLSV</sequence>
<proteinExistence type="predicted"/>
<dbReference type="Proteomes" id="UP000489600">
    <property type="component" value="Unassembled WGS sequence"/>
</dbReference>
<protein>
    <submittedName>
        <fullName evidence="1">Uncharacterized protein</fullName>
    </submittedName>
</protein>
<dbReference type="EMBL" id="CABITT030000006">
    <property type="protein sequence ID" value="VVB08688.1"/>
    <property type="molecule type" value="Genomic_DNA"/>
</dbReference>
<name>A0A565C539_9BRAS</name>
<keyword evidence="2" id="KW-1185">Reference proteome</keyword>
<accession>A0A565C539</accession>
<comment type="caution">
    <text evidence="1">The sequence shown here is derived from an EMBL/GenBank/DDBJ whole genome shotgun (WGS) entry which is preliminary data.</text>
</comment>
<evidence type="ECO:0000313" key="1">
    <source>
        <dbReference type="EMBL" id="VVB08688.1"/>
    </source>
</evidence>